<evidence type="ECO:0000313" key="2">
    <source>
        <dbReference type="Proteomes" id="UP000694892"/>
    </source>
</evidence>
<name>A0A974BYR7_XENLA</name>
<evidence type="ECO:0000313" key="1">
    <source>
        <dbReference type="EMBL" id="OCT63309.1"/>
    </source>
</evidence>
<organism evidence="1 2">
    <name type="scientific">Xenopus laevis</name>
    <name type="common">African clawed frog</name>
    <dbReference type="NCBI Taxonomy" id="8355"/>
    <lineage>
        <taxon>Eukaryota</taxon>
        <taxon>Metazoa</taxon>
        <taxon>Chordata</taxon>
        <taxon>Craniata</taxon>
        <taxon>Vertebrata</taxon>
        <taxon>Euteleostomi</taxon>
        <taxon>Amphibia</taxon>
        <taxon>Batrachia</taxon>
        <taxon>Anura</taxon>
        <taxon>Pipoidea</taxon>
        <taxon>Pipidae</taxon>
        <taxon>Xenopodinae</taxon>
        <taxon>Xenopus</taxon>
        <taxon>Xenopus</taxon>
    </lineage>
</organism>
<sequence length="76" mass="8736">MGIFVTHQPRLSENTIFRFVLSSSKCLNLIVSCRLFTSQSVPSIYQQCVLADYIFFVWTDSLSCRPNPPSVLYITR</sequence>
<dbReference type="AlphaFoldDB" id="A0A974BYR7"/>
<reference evidence="2" key="1">
    <citation type="journal article" date="2016" name="Nature">
        <title>Genome evolution in the allotetraploid frog Xenopus laevis.</title>
        <authorList>
            <person name="Session A.M."/>
            <person name="Uno Y."/>
            <person name="Kwon T."/>
            <person name="Chapman J.A."/>
            <person name="Toyoda A."/>
            <person name="Takahashi S."/>
            <person name="Fukui A."/>
            <person name="Hikosaka A."/>
            <person name="Suzuki A."/>
            <person name="Kondo M."/>
            <person name="van Heeringen S.J."/>
            <person name="Quigley I."/>
            <person name="Heinz S."/>
            <person name="Ogino H."/>
            <person name="Ochi H."/>
            <person name="Hellsten U."/>
            <person name="Lyons J.B."/>
            <person name="Simakov O."/>
            <person name="Putnam N."/>
            <person name="Stites J."/>
            <person name="Kuroki Y."/>
            <person name="Tanaka T."/>
            <person name="Michiue T."/>
            <person name="Watanabe M."/>
            <person name="Bogdanovic O."/>
            <person name="Lister R."/>
            <person name="Georgiou G."/>
            <person name="Paranjpe S.S."/>
            <person name="van Kruijsbergen I."/>
            <person name="Shu S."/>
            <person name="Carlson J."/>
            <person name="Kinoshita T."/>
            <person name="Ohta Y."/>
            <person name="Mawaribuchi S."/>
            <person name="Jenkins J."/>
            <person name="Grimwood J."/>
            <person name="Schmutz J."/>
            <person name="Mitros T."/>
            <person name="Mozaffari S.V."/>
            <person name="Suzuki Y."/>
            <person name="Haramoto Y."/>
            <person name="Yamamoto T.S."/>
            <person name="Takagi C."/>
            <person name="Heald R."/>
            <person name="Miller K."/>
            <person name="Haudenschild C."/>
            <person name="Kitzman J."/>
            <person name="Nakayama T."/>
            <person name="Izutsu Y."/>
            <person name="Robert J."/>
            <person name="Fortriede J."/>
            <person name="Burns K."/>
            <person name="Lotay V."/>
            <person name="Karimi K."/>
            <person name="Yasuoka Y."/>
            <person name="Dichmann D.S."/>
            <person name="Flajnik M.F."/>
            <person name="Houston D.W."/>
            <person name="Shendure J."/>
            <person name="DuPasquier L."/>
            <person name="Vize P.D."/>
            <person name="Zorn A.M."/>
            <person name="Ito M."/>
            <person name="Marcotte E.M."/>
            <person name="Wallingford J.B."/>
            <person name="Ito Y."/>
            <person name="Asashima M."/>
            <person name="Ueno N."/>
            <person name="Matsuda Y."/>
            <person name="Veenstra G.J."/>
            <person name="Fujiyama A."/>
            <person name="Harland R.M."/>
            <person name="Taira M."/>
            <person name="Rokhsar D.S."/>
        </authorList>
    </citation>
    <scope>NUCLEOTIDE SEQUENCE [LARGE SCALE GENOMIC DNA]</scope>
    <source>
        <strain evidence="2">J</strain>
    </source>
</reference>
<dbReference type="EMBL" id="CM004482">
    <property type="protein sequence ID" value="OCT63309.1"/>
    <property type="molecule type" value="Genomic_DNA"/>
</dbReference>
<gene>
    <name evidence="1" type="ORF">XELAEV_18044409mg</name>
</gene>
<dbReference type="Proteomes" id="UP000694892">
    <property type="component" value="Chromosome 9_10L"/>
</dbReference>
<accession>A0A974BYR7</accession>
<proteinExistence type="predicted"/>
<protein>
    <submittedName>
        <fullName evidence="1">Uncharacterized protein</fullName>
    </submittedName>
</protein>